<proteinExistence type="predicted"/>
<comment type="caution">
    <text evidence="1">The sequence shown here is derived from an EMBL/GenBank/DDBJ whole genome shotgun (WGS) entry which is preliminary data.</text>
</comment>
<keyword evidence="2" id="KW-1185">Reference proteome</keyword>
<protein>
    <submittedName>
        <fullName evidence="1">Uncharacterized protein</fullName>
    </submittedName>
</protein>
<name>A0A926EHT0_9FIRM</name>
<accession>A0A926EHT0</accession>
<organism evidence="1 2">
    <name type="scientific">Zhenhengia yiwuensis</name>
    <dbReference type="NCBI Taxonomy" id="2763666"/>
    <lineage>
        <taxon>Bacteria</taxon>
        <taxon>Bacillati</taxon>
        <taxon>Bacillota</taxon>
        <taxon>Clostridia</taxon>
        <taxon>Lachnospirales</taxon>
        <taxon>Lachnospiraceae</taxon>
        <taxon>Zhenhengia</taxon>
    </lineage>
</organism>
<dbReference type="Proteomes" id="UP000655830">
    <property type="component" value="Unassembled WGS sequence"/>
</dbReference>
<dbReference type="AlphaFoldDB" id="A0A926EHT0"/>
<dbReference type="RefSeq" id="WP_249334367.1">
    <property type="nucleotide sequence ID" value="NZ_JACRSY010000052.1"/>
</dbReference>
<reference evidence="1" key="1">
    <citation type="submission" date="2020-08" db="EMBL/GenBank/DDBJ databases">
        <title>Genome public.</title>
        <authorList>
            <person name="Liu C."/>
            <person name="Sun Q."/>
        </authorList>
    </citation>
    <scope>NUCLEOTIDE SEQUENCE</scope>
    <source>
        <strain evidence="1">NSJ-12</strain>
    </source>
</reference>
<sequence>MSAFLGPIHYWLYNKIQHQQSLVDQVIAFGKEKYSLSLEETCNEKYGLTERRSLEEVIDESNIHGWLQVQVSRVEYKLAYCTTELLKQEGMQLEELKAIFYKQGVEKRKTLEKGLNAVQLFKVIQDTLLNGMPCDHAEVVVEQDDNQIVWQRRVCVHEKYWDEVGGNVRNYYALIEAWLKGFIEEGQESFIKEDEITYKIKA</sequence>
<evidence type="ECO:0000313" key="1">
    <source>
        <dbReference type="EMBL" id="MBC8581441.1"/>
    </source>
</evidence>
<evidence type="ECO:0000313" key="2">
    <source>
        <dbReference type="Proteomes" id="UP000655830"/>
    </source>
</evidence>
<dbReference type="EMBL" id="JACRSY010000052">
    <property type="protein sequence ID" value="MBC8581441.1"/>
    <property type="molecule type" value="Genomic_DNA"/>
</dbReference>
<gene>
    <name evidence="1" type="ORF">H8718_18280</name>
</gene>